<dbReference type="Proteomes" id="UP000807342">
    <property type="component" value="Unassembled WGS sequence"/>
</dbReference>
<proteinExistence type="predicted"/>
<feature type="non-terminal residue" evidence="2">
    <location>
        <position position="90"/>
    </location>
</feature>
<evidence type="ECO:0000313" key="2">
    <source>
        <dbReference type="EMBL" id="KAF9444734.1"/>
    </source>
</evidence>
<organism evidence="2 3">
    <name type="scientific">Macrolepiota fuliginosa MF-IS2</name>
    <dbReference type="NCBI Taxonomy" id="1400762"/>
    <lineage>
        <taxon>Eukaryota</taxon>
        <taxon>Fungi</taxon>
        <taxon>Dikarya</taxon>
        <taxon>Basidiomycota</taxon>
        <taxon>Agaricomycotina</taxon>
        <taxon>Agaricomycetes</taxon>
        <taxon>Agaricomycetidae</taxon>
        <taxon>Agaricales</taxon>
        <taxon>Agaricineae</taxon>
        <taxon>Agaricaceae</taxon>
        <taxon>Macrolepiota</taxon>
    </lineage>
</organism>
<reference evidence="2" key="1">
    <citation type="submission" date="2020-11" db="EMBL/GenBank/DDBJ databases">
        <authorList>
            <consortium name="DOE Joint Genome Institute"/>
            <person name="Ahrendt S."/>
            <person name="Riley R."/>
            <person name="Andreopoulos W."/>
            <person name="Labutti K."/>
            <person name="Pangilinan J."/>
            <person name="Ruiz-Duenas F.J."/>
            <person name="Barrasa J.M."/>
            <person name="Sanchez-Garcia M."/>
            <person name="Camarero S."/>
            <person name="Miyauchi S."/>
            <person name="Serrano A."/>
            <person name="Linde D."/>
            <person name="Babiker R."/>
            <person name="Drula E."/>
            <person name="Ayuso-Fernandez I."/>
            <person name="Pacheco R."/>
            <person name="Padilla G."/>
            <person name="Ferreira P."/>
            <person name="Barriuso J."/>
            <person name="Kellner H."/>
            <person name="Castanera R."/>
            <person name="Alfaro M."/>
            <person name="Ramirez L."/>
            <person name="Pisabarro A.G."/>
            <person name="Kuo A."/>
            <person name="Tritt A."/>
            <person name="Lipzen A."/>
            <person name="He G."/>
            <person name="Yan M."/>
            <person name="Ng V."/>
            <person name="Cullen D."/>
            <person name="Martin F."/>
            <person name="Rosso M.-N."/>
            <person name="Henrissat B."/>
            <person name="Hibbett D."/>
            <person name="Martinez A.T."/>
            <person name="Grigoriev I.V."/>
        </authorList>
    </citation>
    <scope>NUCLEOTIDE SEQUENCE</scope>
    <source>
        <strain evidence="2">MF-IS2</strain>
    </source>
</reference>
<accession>A0A9P5X6S7</accession>
<comment type="caution">
    <text evidence="2">The sequence shown here is derived from an EMBL/GenBank/DDBJ whole genome shotgun (WGS) entry which is preliminary data.</text>
</comment>
<sequence length="90" mass="10076">MRPFQKFATLPGFMGSLELGVSLDRSLHVGLDNSQNVERGITIQYGLAEDEYNLRQRADLEGSGSDGEGNPEQEEEELHKKFSTLSMLPY</sequence>
<keyword evidence="3" id="KW-1185">Reference proteome</keyword>
<name>A0A9P5X6S7_9AGAR</name>
<gene>
    <name evidence="2" type="ORF">P691DRAFT_806931</name>
</gene>
<evidence type="ECO:0000256" key="1">
    <source>
        <dbReference type="SAM" id="MobiDB-lite"/>
    </source>
</evidence>
<dbReference type="AlphaFoldDB" id="A0A9P5X6S7"/>
<evidence type="ECO:0000313" key="3">
    <source>
        <dbReference type="Proteomes" id="UP000807342"/>
    </source>
</evidence>
<feature type="region of interest" description="Disordered" evidence="1">
    <location>
        <begin position="57"/>
        <end position="90"/>
    </location>
</feature>
<dbReference type="EMBL" id="MU151351">
    <property type="protein sequence ID" value="KAF9444734.1"/>
    <property type="molecule type" value="Genomic_DNA"/>
</dbReference>
<protein>
    <submittedName>
        <fullName evidence="2">Uncharacterized protein</fullName>
    </submittedName>
</protein>